<proteinExistence type="predicted"/>
<dbReference type="OrthoDB" id="439648at2759"/>
<sequence length="343" mass="38938">MEVYIEGLHADLKAVHEKLDTKTVEASTDRSQGIGAGSLPPDIREMLNKILEEREARDSLAFAPVDEVKRLSNVVNGKVSWSDFQNGLRRIDEMRVFLETAAEKVFIGHKQFVLQELDKKADAEAVNWGLRAKGDEHEVKALRARVEHLERLQGALFRDVECIRSEVNYLTERMSPAVVRNTTVCKIMWDLLGLSDPTAKRLLTECSAPPDPLTFPKTPRIPGPERDNQEGPQKRGDTRGRRAATPLLLLPFGPSSDIVSVGHMGDDLNLDCDAYWLRHCEFADESCKRDVLLLPSEKLEMLTEFADGITKKTQREEERRLANLDWMVKEVLKVHPEHTWIAR</sequence>
<dbReference type="InParanoid" id="F0VEJ3"/>
<feature type="compositionally biased region" description="Basic and acidic residues" evidence="1">
    <location>
        <begin position="223"/>
        <end position="240"/>
    </location>
</feature>
<organism evidence="2 3">
    <name type="scientific">Neospora caninum (strain Liverpool)</name>
    <dbReference type="NCBI Taxonomy" id="572307"/>
    <lineage>
        <taxon>Eukaryota</taxon>
        <taxon>Sar</taxon>
        <taxon>Alveolata</taxon>
        <taxon>Apicomplexa</taxon>
        <taxon>Conoidasida</taxon>
        <taxon>Coccidia</taxon>
        <taxon>Eucoccidiorida</taxon>
        <taxon>Eimeriorina</taxon>
        <taxon>Sarcocystidae</taxon>
        <taxon>Neospora</taxon>
    </lineage>
</organism>
<gene>
    <name evidence="2" type="ORF">NCLIV_019260</name>
</gene>
<evidence type="ECO:0000256" key="1">
    <source>
        <dbReference type="SAM" id="MobiDB-lite"/>
    </source>
</evidence>
<dbReference type="VEuPathDB" id="ToxoDB:NCLIV_019260"/>
<keyword evidence="3" id="KW-1185">Reference proteome</keyword>
<evidence type="ECO:0000313" key="3">
    <source>
        <dbReference type="Proteomes" id="UP000007494"/>
    </source>
</evidence>
<dbReference type="eggNOG" id="ENOG502TMU0">
    <property type="taxonomic scope" value="Eukaryota"/>
</dbReference>
<evidence type="ECO:0000313" key="2">
    <source>
        <dbReference type="EMBL" id="CBZ52137.1"/>
    </source>
</evidence>
<accession>F0VEJ3</accession>
<reference evidence="3" key="1">
    <citation type="journal article" date="2012" name="PLoS Pathog.">
        <title>Comparative genomics of the apicomplexan parasites Toxoplasma gondii and Neospora caninum: Coccidia differing in host range and transmission strategy.</title>
        <authorList>
            <person name="Reid A.J."/>
            <person name="Vermont S.J."/>
            <person name="Cotton J.A."/>
            <person name="Harris D."/>
            <person name="Hill-Cawthorne G.A."/>
            <person name="Konen-Waisman S."/>
            <person name="Latham S.M."/>
            <person name="Mourier T."/>
            <person name="Norton R."/>
            <person name="Quail M.A."/>
            <person name="Sanders M."/>
            <person name="Shanmugam D."/>
            <person name="Sohal A."/>
            <person name="Wasmuth J.D."/>
            <person name="Brunk B."/>
            <person name="Grigg M.E."/>
            <person name="Howard J.C."/>
            <person name="Parkinson J."/>
            <person name="Roos D.S."/>
            <person name="Trees A.J."/>
            <person name="Berriman M."/>
            <person name="Pain A."/>
            <person name="Wastling J.M."/>
        </authorList>
    </citation>
    <scope>NUCLEOTIDE SEQUENCE [LARGE SCALE GENOMIC DNA]</scope>
    <source>
        <strain evidence="3">Liverpool</strain>
    </source>
</reference>
<dbReference type="GeneID" id="13443897"/>
<protein>
    <submittedName>
        <fullName evidence="2">Uncharacterized protein</fullName>
    </submittedName>
</protein>
<dbReference type="Proteomes" id="UP000007494">
    <property type="component" value="Chromosome VI"/>
</dbReference>
<name>F0VEJ3_NEOCL</name>
<dbReference type="AlphaFoldDB" id="F0VEJ3"/>
<dbReference type="RefSeq" id="XP_003882169.1">
    <property type="nucleotide sequence ID" value="XM_003882120.1"/>
</dbReference>
<dbReference type="EMBL" id="FR823387">
    <property type="protein sequence ID" value="CBZ52137.1"/>
    <property type="molecule type" value="Genomic_DNA"/>
</dbReference>
<feature type="region of interest" description="Disordered" evidence="1">
    <location>
        <begin position="207"/>
        <end position="240"/>
    </location>
</feature>